<evidence type="ECO:0000313" key="2">
    <source>
        <dbReference type="Proteomes" id="UP000017131"/>
    </source>
</evidence>
<sequence>MGFSTELKEEIVKGVVSGYKNYIEVRKEAFQTLVISGGYAYIKGNHIEDQVAKKTKNLIEGHTKQKAGPTWEYLKFYSGRINNKEGWYFIIKNEQYFNKDNVTFGKTALNDSGNSEKKYLRELIDQNKNVDFERLQDEIGRDHQLELFNFEKNRDINTSPSFDIITYDIDAESKQLIAIKIWVPNPHNNKAVLLEDLTPILEKVVKEEEDYLISDEELQVLQQINDKEEELVDAQHIFGFEVDDEGEDEESSD</sequence>
<dbReference type="EMBL" id="AXDY01000001">
    <property type="protein sequence ID" value="ERS94632.1"/>
    <property type="molecule type" value="Genomic_DNA"/>
</dbReference>
<proteinExistence type="predicted"/>
<evidence type="ECO:0000313" key="1">
    <source>
        <dbReference type="EMBL" id="ERS94632.1"/>
    </source>
</evidence>
<comment type="caution">
    <text evidence="1">The sequence shown here is derived from an EMBL/GenBank/DDBJ whole genome shotgun (WGS) entry which is preliminary data.</text>
</comment>
<accession>A0ABN0PGA8</accession>
<protein>
    <submittedName>
        <fullName evidence="1">Uncharacterized protein</fullName>
    </submittedName>
</protein>
<organism evidence="1 2">
    <name type="scientific">Staphylococcus simulans UMC-CNS-990</name>
    <dbReference type="NCBI Taxonomy" id="1405498"/>
    <lineage>
        <taxon>Bacteria</taxon>
        <taxon>Bacillati</taxon>
        <taxon>Bacillota</taxon>
        <taxon>Bacilli</taxon>
        <taxon>Bacillales</taxon>
        <taxon>Staphylococcaceae</taxon>
        <taxon>Staphylococcus</taxon>
    </lineage>
</organism>
<dbReference type="RefSeq" id="WP_023014820.1">
    <property type="nucleotide sequence ID" value="NZ_AXDY01000001.1"/>
</dbReference>
<name>A0ABN0PGA8_STASI</name>
<gene>
    <name evidence="1" type="ORF">SSIM_00635</name>
</gene>
<reference evidence="1 2" key="1">
    <citation type="journal article" date="2013" name="Genome Announc.">
        <title>Draft Genome Sequence of Staphylococcus simulans UMC-CNS-990, Isolated from a Case of Chronic Bovine Mastitis.</title>
        <authorList>
            <person name="Calcutt M.J."/>
            <person name="Foecking M.F."/>
            <person name="Hsieh H.Y."/>
            <person name="Perry J."/>
            <person name="Stewart G.C."/>
            <person name="Middleton J.R."/>
        </authorList>
    </citation>
    <scope>NUCLEOTIDE SEQUENCE [LARGE SCALE GENOMIC DNA]</scope>
    <source>
        <strain evidence="1 2">UMC-CNS-990</strain>
    </source>
</reference>
<keyword evidence="2" id="KW-1185">Reference proteome</keyword>
<dbReference type="Proteomes" id="UP000017131">
    <property type="component" value="Unassembled WGS sequence"/>
</dbReference>